<evidence type="ECO:0000313" key="2">
    <source>
        <dbReference type="Proteomes" id="UP000748531"/>
    </source>
</evidence>
<name>A0A8J4WC87_9TREM</name>
<dbReference type="OrthoDB" id="10345119at2759"/>
<accession>A0A8J4WC87</accession>
<comment type="caution">
    <text evidence="1">The sequence shown here is derived from an EMBL/GenBank/DDBJ whole genome shotgun (WGS) entry which is preliminary data.</text>
</comment>
<evidence type="ECO:0000313" key="1">
    <source>
        <dbReference type="EMBL" id="KAF5393996.1"/>
    </source>
</evidence>
<gene>
    <name evidence="1" type="ORF">PHET_12448</name>
</gene>
<protein>
    <submittedName>
        <fullName evidence="1">Uncharacterized protein</fullName>
    </submittedName>
</protein>
<dbReference type="EMBL" id="LUCH01025461">
    <property type="protein sequence ID" value="KAF5393996.1"/>
    <property type="molecule type" value="Genomic_DNA"/>
</dbReference>
<reference evidence="1" key="1">
    <citation type="submission" date="2019-05" db="EMBL/GenBank/DDBJ databases">
        <title>Annotation for the trematode Paragonimus heterotremus.</title>
        <authorList>
            <person name="Choi Y.-J."/>
        </authorList>
    </citation>
    <scope>NUCLEOTIDE SEQUENCE</scope>
    <source>
        <strain evidence="1">LC</strain>
    </source>
</reference>
<dbReference type="Proteomes" id="UP000748531">
    <property type="component" value="Unassembled WGS sequence"/>
</dbReference>
<sequence>MNRLDYKSSRLLGFKKWQNGRFLPNSNQDQLQQRMALASHGKTSFRSQDLFFLLRNSNNSPSVIKVKNELVNTIQLMRSKSKEQKVRLLDNMTSPPYSTVTRNRLRNSKRKKAIISGKTFKQHTDANLTVPSHFKGGFRRSNSRTLRKHMYTHIG</sequence>
<proteinExistence type="predicted"/>
<keyword evidence="2" id="KW-1185">Reference proteome</keyword>
<dbReference type="AlphaFoldDB" id="A0A8J4WC87"/>
<organism evidence="1 2">
    <name type="scientific">Paragonimus heterotremus</name>
    <dbReference type="NCBI Taxonomy" id="100268"/>
    <lineage>
        <taxon>Eukaryota</taxon>
        <taxon>Metazoa</taxon>
        <taxon>Spiralia</taxon>
        <taxon>Lophotrochozoa</taxon>
        <taxon>Platyhelminthes</taxon>
        <taxon>Trematoda</taxon>
        <taxon>Digenea</taxon>
        <taxon>Plagiorchiida</taxon>
        <taxon>Troglotremata</taxon>
        <taxon>Troglotrematidae</taxon>
        <taxon>Paragonimus</taxon>
    </lineage>
</organism>